<dbReference type="PANTHER" id="PTHR23518:SF2">
    <property type="entry name" value="MAJOR FACILITATOR SUPERFAMILY TRANSPORTER"/>
    <property type="match status" value="1"/>
</dbReference>
<evidence type="ECO:0000256" key="2">
    <source>
        <dbReference type="ARBA" id="ARBA00022692"/>
    </source>
</evidence>
<evidence type="ECO:0000256" key="5">
    <source>
        <dbReference type="SAM" id="Phobius"/>
    </source>
</evidence>
<dbReference type="InterPro" id="IPR036259">
    <property type="entry name" value="MFS_trans_sf"/>
</dbReference>
<dbReference type="InterPro" id="IPR011701">
    <property type="entry name" value="MFS"/>
</dbReference>
<comment type="subcellular location">
    <subcellularLocation>
        <location evidence="1">Cell membrane</location>
        <topology evidence="1">Multi-pass membrane protein</topology>
    </subcellularLocation>
</comment>
<dbReference type="GO" id="GO:0005886">
    <property type="term" value="C:plasma membrane"/>
    <property type="evidence" value="ECO:0007669"/>
    <property type="project" value="UniProtKB-SubCell"/>
</dbReference>
<dbReference type="STRING" id="155974.SAMN04487818_11067"/>
<dbReference type="InterPro" id="IPR020846">
    <property type="entry name" value="MFS_dom"/>
</dbReference>
<dbReference type="PANTHER" id="PTHR23518">
    <property type="entry name" value="C-METHYLTRANSFERASE"/>
    <property type="match status" value="1"/>
</dbReference>
<dbReference type="RefSeq" id="WP_245782593.1">
    <property type="nucleotide sequence ID" value="NZ_FOGI01000010.1"/>
</dbReference>
<dbReference type="SUPFAM" id="SSF103473">
    <property type="entry name" value="MFS general substrate transporter"/>
    <property type="match status" value="1"/>
</dbReference>
<proteinExistence type="predicted"/>
<feature type="transmembrane region" description="Helical" evidence="5">
    <location>
        <begin position="318"/>
        <end position="343"/>
    </location>
</feature>
<organism evidence="7 8">
    <name type="scientific">Actinokineospora terrae</name>
    <dbReference type="NCBI Taxonomy" id="155974"/>
    <lineage>
        <taxon>Bacteria</taxon>
        <taxon>Bacillati</taxon>
        <taxon>Actinomycetota</taxon>
        <taxon>Actinomycetes</taxon>
        <taxon>Pseudonocardiales</taxon>
        <taxon>Pseudonocardiaceae</taxon>
        <taxon>Actinokineospora</taxon>
    </lineage>
</organism>
<reference evidence="8" key="1">
    <citation type="submission" date="2016-10" db="EMBL/GenBank/DDBJ databases">
        <authorList>
            <person name="Varghese N."/>
            <person name="Submissions S."/>
        </authorList>
    </citation>
    <scope>NUCLEOTIDE SEQUENCE [LARGE SCALE GENOMIC DNA]</scope>
    <source>
        <strain evidence="8">DSM 44260</strain>
    </source>
</reference>
<feature type="transmembrane region" description="Helical" evidence="5">
    <location>
        <begin position="230"/>
        <end position="253"/>
    </location>
</feature>
<evidence type="ECO:0000313" key="7">
    <source>
        <dbReference type="EMBL" id="SES31521.1"/>
    </source>
</evidence>
<dbReference type="Proteomes" id="UP000199051">
    <property type="component" value="Unassembled WGS sequence"/>
</dbReference>
<keyword evidence="8" id="KW-1185">Reference proteome</keyword>
<feature type="transmembrane region" description="Helical" evidence="5">
    <location>
        <begin position="185"/>
        <end position="205"/>
    </location>
</feature>
<dbReference type="EMBL" id="FOGI01000010">
    <property type="protein sequence ID" value="SES31521.1"/>
    <property type="molecule type" value="Genomic_DNA"/>
</dbReference>
<keyword evidence="2 5" id="KW-0812">Transmembrane</keyword>
<dbReference type="Gene3D" id="1.20.1250.20">
    <property type="entry name" value="MFS general substrate transporter like domains"/>
    <property type="match status" value="2"/>
</dbReference>
<feature type="transmembrane region" description="Helical" evidence="5">
    <location>
        <begin position="265"/>
        <end position="287"/>
    </location>
</feature>
<accession>A0A1H9WCL2</accession>
<dbReference type="PROSITE" id="PS50850">
    <property type="entry name" value="MFS"/>
    <property type="match status" value="1"/>
</dbReference>
<protein>
    <submittedName>
        <fullName evidence="7">MFS-type transporter involved in bile tolerance, Atg22 family</fullName>
    </submittedName>
</protein>
<feature type="transmembrane region" description="Helical" evidence="5">
    <location>
        <begin position="161"/>
        <end position="179"/>
    </location>
</feature>
<keyword evidence="4 5" id="KW-0472">Membrane</keyword>
<dbReference type="AlphaFoldDB" id="A0A1H9WCL2"/>
<evidence type="ECO:0000313" key="8">
    <source>
        <dbReference type="Proteomes" id="UP000199051"/>
    </source>
</evidence>
<feature type="transmembrane region" description="Helical" evidence="5">
    <location>
        <begin position="364"/>
        <end position="382"/>
    </location>
</feature>
<dbReference type="CDD" id="cd17370">
    <property type="entry name" value="MFS_MJ1317_like"/>
    <property type="match status" value="1"/>
</dbReference>
<feature type="transmembrane region" description="Helical" evidence="5">
    <location>
        <begin position="388"/>
        <end position="408"/>
    </location>
</feature>
<evidence type="ECO:0000256" key="3">
    <source>
        <dbReference type="ARBA" id="ARBA00022989"/>
    </source>
</evidence>
<dbReference type="GO" id="GO:0022857">
    <property type="term" value="F:transmembrane transporter activity"/>
    <property type="evidence" value="ECO:0007669"/>
    <property type="project" value="InterPro"/>
</dbReference>
<feature type="transmembrane region" description="Helical" evidence="5">
    <location>
        <begin position="294"/>
        <end position="312"/>
    </location>
</feature>
<keyword evidence="3 5" id="KW-1133">Transmembrane helix</keyword>
<gene>
    <name evidence="7" type="ORF">SAMN04487818_11067</name>
</gene>
<evidence type="ECO:0000259" key="6">
    <source>
        <dbReference type="PROSITE" id="PS50850"/>
    </source>
</evidence>
<name>A0A1H9WCL2_9PSEU</name>
<evidence type="ECO:0000256" key="1">
    <source>
        <dbReference type="ARBA" id="ARBA00004651"/>
    </source>
</evidence>
<feature type="domain" description="Major facilitator superfamily (MFS) profile" evidence="6">
    <location>
        <begin position="25"/>
        <end position="409"/>
    </location>
</feature>
<dbReference type="Pfam" id="PF07690">
    <property type="entry name" value="MFS_1"/>
    <property type="match status" value="2"/>
</dbReference>
<sequence length="414" mass="42850">MYLSTVSRPEVTEVPDRLKRRVSGNVIALGAVSLITDISSEMVTAVLPLYLVVGLGMSPLAYGAIDGLYTGATALLRLVGGYVADRTRRHKTVAGVGYGLAALAKLGLIAAGNSLAGIGAAITADRAGKGLRTGPRDALITLSTPEDQLGRAFGVHRSMDALGAFIGPLAAVGVLMWAGSQEFDAVFFISFLVAAFGVVVLVLFVRDHREKAKPKAVDIRAALGLVRHKGVGALLLAASLLGLVVVGDGFVYLLLQKRGDLSMGWFPLLAVGTSLVYLLLATPLGVLADKIGRAKVMLGGYSALALVYLALIGPIDGIALIVLVLVLYGFFYAATDGVLMALAGRVLPKELRATGMALVQTGQALAYLGSSVLFGLSWQLWGPTAACAAAGGAVAVTIVVTALIFARVNRSVQP</sequence>
<evidence type="ECO:0000256" key="4">
    <source>
        <dbReference type="ARBA" id="ARBA00023136"/>
    </source>
</evidence>